<dbReference type="RefSeq" id="WP_292298124.1">
    <property type="nucleotide sequence ID" value="NZ_JBEPLM010000001.1"/>
</dbReference>
<organism evidence="6 7">
    <name type="scientific">Mesorhizobium shonense</name>
    <dbReference type="NCBI Taxonomy" id="1209948"/>
    <lineage>
        <taxon>Bacteria</taxon>
        <taxon>Pseudomonadati</taxon>
        <taxon>Pseudomonadota</taxon>
        <taxon>Alphaproteobacteria</taxon>
        <taxon>Hyphomicrobiales</taxon>
        <taxon>Phyllobacteriaceae</taxon>
        <taxon>Mesorhizobium</taxon>
    </lineage>
</organism>
<evidence type="ECO:0000313" key="7">
    <source>
        <dbReference type="Proteomes" id="UP001549036"/>
    </source>
</evidence>
<sequence>MKYRPPQIMAFDMLLPGGKCDNADTMRSRTIAAGEPKAPSKVEPSPWGQESELRRDDDLPAWVSEIPAERRPQLNAKGGLSISCTRLVQQFLSKNFSRKLSLAEMAAICELSPYHFARAFSKTFGVSPHQYVLNLRLDFAEKLLADRRMSITDIADLSGFSSQSHFTTTMKKYRNVTPQQVRARQVRSRASE</sequence>
<keyword evidence="1" id="KW-0805">Transcription regulation</keyword>
<evidence type="ECO:0000256" key="1">
    <source>
        <dbReference type="ARBA" id="ARBA00023015"/>
    </source>
</evidence>
<dbReference type="PROSITE" id="PS01124">
    <property type="entry name" value="HTH_ARAC_FAMILY_2"/>
    <property type="match status" value="1"/>
</dbReference>
<evidence type="ECO:0000313" key="6">
    <source>
        <dbReference type="EMBL" id="MET3591222.1"/>
    </source>
</evidence>
<feature type="domain" description="HTH araC/xylS-type" evidence="5">
    <location>
        <begin position="86"/>
        <end position="184"/>
    </location>
</feature>
<reference evidence="6 7" key="1">
    <citation type="submission" date="2024-06" db="EMBL/GenBank/DDBJ databases">
        <title>Genomic Encyclopedia of Type Strains, Phase IV (KMG-IV): sequencing the most valuable type-strain genomes for metagenomic binning, comparative biology and taxonomic classification.</title>
        <authorList>
            <person name="Goeker M."/>
        </authorList>
    </citation>
    <scope>NUCLEOTIDE SEQUENCE [LARGE SCALE GENOMIC DNA]</scope>
    <source>
        <strain evidence="6 7">DSM 29846</strain>
    </source>
</reference>
<dbReference type="PANTHER" id="PTHR46796">
    <property type="entry name" value="HTH-TYPE TRANSCRIPTIONAL ACTIVATOR RHAS-RELATED"/>
    <property type="match status" value="1"/>
</dbReference>
<gene>
    <name evidence="6" type="ORF">ABID26_000601</name>
</gene>
<feature type="region of interest" description="Disordered" evidence="4">
    <location>
        <begin position="30"/>
        <end position="54"/>
    </location>
</feature>
<accession>A0ABV2HKX3</accession>
<keyword evidence="3" id="KW-0804">Transcription</keyword>
<dbReference type="SUPFAM" id="SSF46689">
    <property type="entry name" value="Homeodomain-like"/>
    <property type="match status" value="2"/>
</dbReference>
<name>A0ABV2HKX3_9HYPH</name>
<dbReference type="Proteomes" id="UP001549036">
    <property type="component" value="Unassembled WGS sequence"/>
</dbReference>
<protein>
    <submittedName>
        <fullName evidence="6">AraC-like DNA-binding protein</fullName>
    </submittedName>
</protein>
<dbReference type="EMBL" id="JBEPLM010000001">
    <property type="protein sequence ID" value="MET3591222.1"/>
    <property type="molecule type" value="Genomic_DNA"/>
</dbReference>
<dbReference type="PANTHER" id="PTHR46796:SF6">
    <property type="entry name" value="ARAC SUBFAMILY"/>
    <property type="match status" value="1"/>
</dbReference>
<evidence type="ECO:0000256" key="4">
    <source>
        <dbReference type="SAM" id="MobiDB-lite"/>
    </source>
</evidence>
<dbReference type="SMART" id="SM00342">
    <property type="entry name" value="HTH_ARAC"/>
    <property type="match status" value="1"/>
</dbReference>
<dbReference type="InterPro" id="IPR018060">
    <property type="entry name" value="HTH_AraC"/>
</dbReference>
<dbReference type="Gene3D" id="1.10.10.60">
    <property type="entry name" value="Homeodomain-like"/>
    <property type="match status" value="2"/>
</dbReference>
<proteinExistence type="predicted"/>
<keyword evidence="7" id="KW-1185">Reference proteome</keyword>
<evidence type="ECO:0000256" key="3">
    <source>
        <dbReference type="ARBA" id="ARBA00023163"/>
    </source>
</evidence>
<evidence type="ECO:0000259" key="5">
    <source>
        <dbReference type="PROSITE" id="PS01124"/>
    </source>
</evidence>
<dbReference type="InterPro" id="IPR009057">
    <property type="entry name" value="Homeodomain-like_sf"/>
</dbReference>
<keyword evidence="2" id="KW-0238">DNA-binding</keyword>
<dbReference type="Pfam" id="PF12833">
    <property type="entry name" value="HTH_18"/>
    <property type="match status" value="1"/>
</dbReference>
<evidence type="ECO:0000256" key="2">
    <source>
        <dbReference type="ARBA" id="ARBA00023125"/>
    </source>
</evidence>
<comment type="caution">
    <text evidence="6">The sequence shown here is derived from an EMBL/GenBank/DDBJ whole genome shotgun (WGS) entry which is preliminary data.</text>
</comment>
<dbReference type="InterPro" id="IPR050204">
    <property type="entry name" value="AraC_XylS_family_regulators"/>
</dbReference>